<dbReference type="EMBL" id="NIDE01000015">
    <property type="protein sequence ID" value="OWK37006.1"/>
    <property type="molecule type" value="Genomic_DNA"/>
</dbReference>
<organism evidence="2 3">
    <name type="scientific">Fimbriiglobus ruber</name>
    <dbReference type="NCBI Taxonomy" id="1908690"/>
    <lineage>
        <taxon>Bacteria</taxon>
        <taxon>Pseudomonadati</taxon>
        <taxon>Planctomycetota</taxon>
        <taxon>Planctomycetia</taxon>
        <taxon>Gemmatales</taxon>
        <taxon>Gemmataceae</taxon>
        <taxon>Fimbriiglobus</taxon>
    </lineage>
</organism>
<dbReference type="AlphaFoldDB" id="A0A225DHT7"/>
<reference evidence="3" key="1">
    <citation type="submission" date="2017-06" db="EMBL/GenBank/DDBJ databases">
        <title>Genome analysis of Fimbriiglobus ruber SP5, the first member of the order Planctomycetales with confirmed chitinolytic capability.</title>
        <authorList>
            <person name="Ravin N.V."/>
            <person name="Rakitin A.L."/>
            <person name="Ivanova A.A."/>
            <person name="Beletsky A.V."/>
            <person name="Kulichevskaya I.S."/>
            <person name="Mardanov A.V."/>
            <person name="Dedysh S.N."/>
        </authorList>
    </citation>
    <scope>NUCLEOTIDE SEQUENCE [LARGE SCALE GENOMIC DNA]</scope>
    <source>
        <strain evidence="3">SP5</strain>
    </source>
</reference>
<feature type="region of interest" description="Disordered" evidence="1">
    <location>
        <begin position="1"/>
        <end position="20"/>
    </location>
</feature>
<proteinExistence type="predicted"/>
<sequence length="75" mass="8017">MKLNQTGDSGRADNQTLWVTNAGTSRKNTGYLISEGTGMVGIPQVSDQGVTVRVMLTSAIQIGGQVTIQYYQPRG</sequence>
<keyword evidence="3" id="KW-1185">Reference proteome</keyword>
<comment type="caution">
    <text evidence="2">The sequence shown here is derived from an EMBL/GenBank/DDBJ whole genome shotgun (WGS) entry which is preliminary data.</text>
</comment>
<gene>
    <name evidence="2" type="ORF">FRUB_07928</name>
</gene>
<protein>
    <submittedName>
        <fullName evidence="2">Uncharacterized protein</fullName>
    </submittedName>
</protein>
<dbReference type="Proteomes" id="UP000214646">
    <property type="component" value="Unassembled WGS sequence"/>
</dbReference>
<dbReference type="OrthoDB" id="6623306at2"/>
<evidence type="ECO:0000256" key="1">
    <source>
        <dbReference type="SAM" id="MobiDB-lite"/>
    </source>
</evidence>
<name>A0A225DHT7_9BACT</name>
<evidence type="ECO:0000313" key="3">
    <source>
        <dbReference type="Proteomes" id="UP000214646"/>
    </source>
</evidence>
<evidence type="ECO:0000313" key="2">
    <source>
        <dbReference type="EMBL" id="OWK37006.1"/>
    </source>
</evidence>
<accession>A0A225DHT7</accession>
<dbReference type="InterPro" id="IPR054496">
    <property type="entry name" value="E217_GP41"/>
</dbReference>
<dbReference type="Pfam" id="PF22759">
    <property type="entry name" value="E217_GP41"/>
    <property type="match status" value="1"/>
</dbReference>